<dbReference type="Proteomes" id="UP001595880">
    <property type="component" value="Unassembled WGS sequence"/>
</dbReference>
<feature type="compositionally biased region" description="Basic and acidic residues" evidence="6">
    <location>
        <begin position="363"/>
        <end position="383"/>
    </location>
</feature>
<name>A0ABV8VS00_9BACI</name>
<gene>
    <name evidence="9" type="ORF">ACFOZ1_03020</name>
</gene>
<keyword evidence="3 7" id="KW-0812">Transmembrane</keyword>
<feature type="region of interest" description="Disordered" evidence="6">
    <location>
        <begin position="210"/>
        <end position="234"/>
    </location>
</feature>
<dbReference type="EMBL" id="JBHSDV010000001">
    <property type="protein sequence ID" value="MFC4386775.1"/>
    <property type="molecule type" value="Genomic_DNA"/>
</dbReference>
<feature type="compositionally biased region" description="Polar residues" evidence="6">
    <location>
        <begin position="384"/>
        <end position="396"/>
    </location>
</feature>
<feature type="compositionally biased region" description="Basic and acidic residues" evidence="6">
    <location>
        <begin position="324"/>
        <end position="336"/>
    </location>
</feature>
<dbReference type="InterPro" id="IPR055431">
    <property type="entry name" value="RsgI_M"/>
</dbReference>
<protein>
    <recommendedName>
        <fullName evidence="8">RsgI N-terminal anti-sigma domain-containing protein</fullName>
    </recommendedName>
</protein>
<comment type="subcellular location">
    <subcellularLocation>
        <location evidence="1">Cell membrane</location>
        <topology evidence="1">Single-pass membrane protein</topology>
    </subcellularLocation>
</comment>
<evidence type="ECO:0000256" key="2">
    <source>
        <dbReference type="ARBA" id="ARBA00022475"/>
    </source>
</evidence>
<keyword evidence="2" id="KW-1003">Cell membrane</keyword>
<evidence type="ECO:0000256" key="7">
    <source>
        <dbReference type="SAM" id="Phobius"/>
    </source>
</evidence>
<keyword evidence="10" id="KW-1185">Reference proteome</keyword>
<feature type="domain" description="RsgI N-terminal anti-sigma" evidence="8">
    <location>
        <begin position="2"/>
        <end position="49"/>
    </location>
</feature>
<evidence type="ECO:0000256" key="5">
    <source>
        <dbReference type="ARBA" id="ARBA00023136"/>
    </source>
</evidence>
<accession>A0ABV8VS00</accession>
<feature type="transmembrane region" description="Helical" evidence="7">
    <location>
        <begin position="61"/>
        <end position="79"/>
    </location>
</feature>
<comment type="caution">
    <text evidence="9">The sequence shown here is derived from an EMBL/GenBank/DDBJ whole genome shotgun (WGS) entry which is preliminary data.</text>
</comment>
<evidence type="ECO:0000259" key="8">
    <source>
        <dbReference type="PROSITE" id="PS51849"/>
    </source>
</evidence>
<organism evidence="9 10">
    <name type="scientific">Gracilibacillus marinus</name>
    <dbReference type="NCBI Taxonomy" id="630535"/>
    <lineage>
        <taxon>Bacteria</taxon>
        <taxon>Bacillati</taxon>
        <taxon>Bacillota</taxon>
        <taxon>Bacilli</taxon>
        <taxon>Bacillales</taxon>
        <taxon>Bacillaceae</taxon>
        <taxon>Gracilibacillus</taxon>
    </lineage>
</organism>
<evidence type="ECO:0000256" key="6">
    <source>
        <dbReference type="SAM" id="MobiDB-lite"/>
    </source>
</evidence>
<reference evidence="10" key="1">
    <citation type="journal article" date="2019" name="Int. J. Syst. Evol. Microbiol.">
        <title>The Global Catalogue of Microorganisms (GCM) 10K type strain sequencing project: providing services to taxonomists for standard genome sequencing and annotation.</title>
        <authorList>
            <consortium name="The Broad Institute Genomics Platform"/>
            <consortium name="The Broad Institute Genome Sequencing Center for Infectious Disease"/>
            <person name="Wu L."/>
            <person name="Ma J."/>
        </authorList>
    </citation>
    <scope>NUCLEOTIDE SEQUENCE [LARGE SCALE GENOMIC DNA]</scope>
    <source>
        <strain evidence="10">KACC 14058</strain>
    </source>
</reference>
<dbReference type="RefSeq" id="WP_390195713.1">
    <property type="nucleotide sequence ID" value="NZ_JBHSDV010000001.1"/>
</dbReference>
<keyword evidence="4 7" id="KW-1133">Transmembrane helix</keyword>
<dbReference type="PROSITE" id="PS51849">
    <property type="entry name" value="RSGI_N"/>
    <property type="match status" value="1"/>
</dbReference>
<evidence type="ECO:0000256" key="1">
    <source>
        <dbReference type="ARBA" id="ARBA00004162"/>
    </source>
</evidence>
<keyword evidence="5 7" id="KW-0472">Membrane</keyword>
<dbReference type="Pfam" id="PF12791">
    <property type="entry name" value="RsgI_N"/>
    <property type="match status" value="1"/>
</dbReference>
<proteinExistence type="predicted"/>
<dbReference type="Pfam" id="PF23750">
    <property type="entry name" value="RsgI_M"/>
    <property type="match status" value="1"/>
</dbReference>
<dbReference type="InterPro" id="IPR024449">
    <property type="entry name" value="Anti-sigma_RsgI_N"/>
</dbReference>
<feature type="compositionally biased region" description="Acidic residues" evidence="6">
    <location>
        <begin position="273"/>
        <end position="302"/>
    </location>
</feature>
<evidence type="ECO:0000313" key="9">
    <source>
        <dbReference type="EMBL" id="MFC4386775.1"/>
    </source>
</evidence>
<evidence type="ECO:0000313" key="10">
    <source>
        <dbReference type="Proteomes" id="UP001595880"/>
    </source>
</evidence>
<evidence type="ECO:0000256" key="4">
    <source>
        <dbReference type="ARBA" id="ARBA00022989"/>
    </source>
</evidence>
<feature type="compositionally biased region" description="Basic and acidic residues" evidence="6">
    <location>
        <begin position="344"/>
        <end position="355"/>
    </location>
</feature>
<feature type="region of interest" description="Disordered" evidence="6">
    <location>
        <begin position="249"/>
        <end position="396"/>
    </location>
</feature>
<sequence length="396" mass="45428">MKKGIIVEQKRRYTIVMDRTGMFHKAKKLHAHEVGEEVGYEILAGRYDVFFLFFKRHQMKFVTMVALCLLIFTPFYIWSEDEETFAIVSMDINPSINITIDQSFDVLEILPMNKDAIKIVNQLQLDNRTLPELSEEIIELARRDFQIEEDAPILMAVSYVGDNSNSEQTVVVTELESFFLKKSYDVAIYEVPDEIREQAEEEQVSLNAVAANELDENSPSFSKKGTESAEALPELDEEERELIYHFYHEEDTSNQEETTESDSVQNEGNTEPIMEEETTDESIPSEEDVSTLEPVETDEQIDQDIPPLPEQASDTARANRLKNKSSDNKEVHHQKNDVPSPPDKGPKAVNEEKHPNSGKKQKEKPEHPKNKDKHKDKDHHSSQNEKPSPHSINKSE</sequence>
<evidence type="ECO:0000256" key="3">
    <source>
        <dbReference type="ARBA" id="ARBA00022692"/>
    </source>
</evidence>